<dbReference type="InterPro" id="IPR045508">
    <property type="entry name" value="DUF6482"/>
</dbReference>
<dbReference type="Proteomes" id="UP001156690">
    <property type="component" value="Unassembled WGS sequence"/>
</dbReference>
<dbReference type="RefSeq" id="WP_126607658.1">
    <property type="nucleotide sequence ID" value="NZ_AP025145.1"/>
</dbReference>
<dbReference type="AlphaFoldDB" id="A0AAV5P060"/>
<evidence type="ECO:0000313" key="2">
    <source>
        <dbReference type="Proteomes" id="UP001156690"/>
    </source>
</evidence>
<evidence type="ECO:0000313" key="1">
    <source>
        <dbReference type="EMBL" id="GLQ76162.1"/>
    </source>
</evidence>
<evidence type="ECO:0008006" key="3">
    <source>
        <dbReference type="Google" id="ProtNLM"/>
    </source>
</evidence>
<name>A0AAV5P060_9VIBR</name>
<gene>
    <name evidence="1" type="ORF">GCM10007932_55250</name>
</gene>
<dbReference type="EMBL" id="BSNX01000075">
    <property type="protein sequence ID" value="GLQ76162.1"/>
    <property type="molecule type" value="Genomic_DNA"/>
</dbReference>
<comment type="caution">
    <text evidence="1">The sequence shown here is derived from an EMBL/GenBank/DDBJ whole genome shotgun (WGS) entry which is preliminary data.</text>
</comment>
<dbReference type="Pfam" id="PF20090">
    <property type="entry name" value="DUF6482"/>
    <property type="match status" value="1"/>
</dbReference>
<reference evidence="2" key="1">
    <citation type="journal article" date="2019" name="Int. J. Syst. Evol. Microbiol.">
        <title>The Global Catalogue of Microorganisms (GCM) 10K type strain sequencing project: providing services to taxonomists for standard genome sequencing and annotation.</title>
        <authorList>
            <consortium name="The Broad Institute Genomics Platform"/>
            <consortium name="The Broad Institute Genome Sequencing Center for Infectious Disease"/>
            <person name="Wu L."/>
            <person name="Ma J."/>
        </authorList>
    </citation>
    <scope>NUCLEOTIDE SEQUENCE [LARGE SCALE GENOMIC DNA]</scope>
    <source>
        <strain evidence="2">NBRC 15640</strain>
    </source>
</reference>
<protein>
    <recommendedName>
        <fullName evidence="3">Na(+)-translocating NADH-quinone reductase subunit B</fullName>
    </recommendedName>
</protein>
<accession>A0AAV5P060</accession>
<keyword evidence="2" id="KW-1185">Reference proteome</keyword>
<organism evidence="1 2">
    <name type="scientific">Vibrio penaeicida</name>
    <dbReference type="NCBI Taxonomy" id="104609"/>
    <lineage>
        <taxon>Bacteria</taxon>
        <taxon>Pseudomonadati</taxon>
        <taxon>Pseudomonadota</taxon>
        <taxon>Gammaproteobacteria</taxon>
        <taxon>Vibrionales</taxon>
        <taxon>Vibrionaceae</taxon>
        <taxon>Vibrio</taxon>
    </lineage>
</organism>
<sequence>MKMTLNKAKKYFHIDKLVIHSLDMSLYQVSVVIDGEEWFLTEQDGQLVRAWSFIEIQKRCRNINAIERVMRQESAYDEMVGGPDKPISNALEVPLGDNKLY</sequence>
<proteinExistence type="predicted"/>